<evidence type="ECO:0000256" key="1">
    <source>
        <dbReference type="SAM" id="MobiDB-lite"/>
    </source>
</evidence>
<feature type="region of interest" description="Disordered" evidence="1">
    <location>
        <begin position="50"/>
        <end position="69"/>
    </location>
</feature>
<evidence type="ECO:0000313" key="2">
    <source>
        <dbReference type="EMBL" id="TNN21937.1"/>
    </source>
</evidence>
<proteinExistence type="predicted"/>
<gene>
    <name evidence="2" type="ORF">EYF80_067951</name>
</gene>
<sequence>MSVIRRRRGRLPFPVTRQRCGRLPFPVTLRHCSRLPFPVGSRLQRRRFTGVGPSVDGSRKSVQALTRSL</sequence>
<organism evidence="2 3">
    <name type="scientific">Liparis tanakae</name>
    <name type="common">Tanaka's snailfish</name>
    <dbReference type="NCBI Taxonomy" id="230148"/>
    <lineage>
        <taxon>Eukaryota</taxon>
        <taxon>Metazoa</taxon>
        <taxon>Chordata</taxon>
        <taxon>Craniata</taxon>
        <taxon>Vertebrata</taxon>
        <taxon>Euteleostomi</taxon>
        <taxon>Actinopterygii</taxon>
        <taxon>Neopterygii</taxon>
        <taxon>Teleostei</taxon>
        <taxon>Neoteleostei</taxon>
        <taxon>Acanthomorphata</taxon>
        <taxon>Eupercaria</taxon>
        <taxon>Perciformes</taxon>
        <taxon>Cottioidei</taxon>
        <taxon>Cottales</taxon>
        <taxon>Liparidae</taxon>
        <taxon>Liparis</taxon>
    </lineage>
</organism>
<dbReference type="EMBL" id="SRLO01025088">
    <property type="protein sequence ID" value="TNN21937.1"/>
    <property type="molecule type" value="Genomic_DNA"/>
</dbReference>
<feature type="compositionally biased region" description="Polar residues" evidence="1">
    <location>
        <begin position="60"/>
        <end position="69"/>
    </location>
</feature>
<keyword evidence="3" id="KW-1185">Reference proteome</keyword>
<reference evidence="2 3" key="1">
    <citation type="submission" date="2019-03" db="EMBL/GenBank/DDBJ databases">
        <title>First draft genome of Liparis tanakae, snailfish: a comprehensive survey of snailfish specific genes.</title>
        <authorList>
            <person name="Kim W."/>
            <person name="Song I."/>
            <person name="Jeong J.-H."/>
            <person name="Kim D."/>
            <person name="Kim S."/>
            <person name="Ryu S."/>
            <person name="Song J.Y."/>
            <person name="Lee S.K."/>
        </authorList>
    </citation>
    <scope>NUCLEOTIDE SEQUENCE [LARGE SCALE GENOMIC DNA]</scope>
    <source>
        <tissue evidence="2">Muscle</tissue>
    </source>
</reference>
<accession>A0A4Z2DZS3</accession>
<name>A0A4Z2DZS3_9TELE</name>
<comment type="caution">
    <text evidence="2">The sequence shown here is derived from an EMBL/GenBank/DDBJ whole genome shotgun (WGS) entry which is preliminary data.</text>
</comment>
<dbReference type="Proteomes" id="UP000314294">
    <property type="component" value="Unassembled WGS sequence"/>
</dbReference>
<dbReference type="AlphaFoldDB" id="A0A4Z2DZS3"/>
<protein>
    <submittedName>
        <fullName evidence="2">Uncharacterized protein</fullName>
    </submittedName>
</protein>
<evidence type="ECO:0000313" key="3">
    <source>
        <dbReference type="Proteomes" id="UP000314294"/>
    </source>
</evidence>